<dbReference type="InterPro" id="IPR057326">
    <property type="entry name" value="KR_dom"/>
</dbReference>
<dbReference type="AlphaFoldDB" id="A0A2N7TH67"/>
<dbReference type="FunFam" id="3.40.50.720:FF:000084">
    <property type="entry name" value="Short-chain dehydrogenase reductase"/>
    <property type="match status" value="1"/>
</dbReference>
<dbReference type="InterPro" id="IPR020904">
    <property type="entry name" value="Sc_DH/Rdtase_CS"/>
</dbReference>
<protein>
    <submittedName>
        <fullName evidence="4">Short-chain dehydrogenase</fullName>
    </submittedName>
</protein>
<gene>
    <name evidence="4" type="ORF">C1H66_19450</name>
</gene>
<dbReference type="GO" id="GO:0016491">
    <property type="term" value="F:oxidoreductase activity"/>
    <property type="evidence" value="ECO:0007669"/>
    <property type="project" value="UniProtKB-KW"/>
</dbReference>
<dbReference type="PRINTS" id="PR00081">
    <property type="entry name" value="GDHRDH"/>
</dbReference>
<dbReference type="PROSITE" id="PS00061">
    <property type="entry name" value="ADH_SHORT"/>
    <property type="match status" value="1"/>
</dbReference>
<dbReference type="InterPro" id="IPR002347">
    <property type="entry name" value="SDR_fam"/>
</dbReference>
<organism evidence="4 5">
    <name type="scientific">Halomonas heilongjiangensis</name>
    <dbReference type="NCBI Taxonomy" id="1387883"/>
    <lineage>
        <taxon>Bacteria</taxon>
        <taxon>Pseudomonadati</taxon>
        <taxon>Pseudomonadota</taxon>
        <taxon>Gammaproteobacteria</taxon>
        <taxon>Oceanospirillales</taxon>
        <taxon>Halomonadaceae</taxon>
        <taxon>Halomonas</taxon>
    </lineage>
</organism>
<dbReference type="Pfam" id="PF13561">
    <property type="entry name" value="adh_short_C2"/>
    <property type="match status" value="1"/>
</dbReference>
<dbReference type="InterPro" id="IPR036291">
    <property type="entry name" value="NAD(P)-bd_dom_sf"/>
</dbReference>
<dbReference type="Gene3D" id="3.40.50.720">
    <property type="entry name" value="NAD(P)-binding Rossmann-like Domain"/>
    <property type="match status" value="1"/>
</dbReference>
<dbReference type="RefSeq" id="WP_102629525.1">
    <property type="nucleotide sequence ID" value="NZ_PDOH01000056.1"/>
</dbReference>
<feature type="domain" description="Ketoreductase" evidence="3">
    <location>
        <begin position="1"/>
        <end position="186"/>
    </location>
</feature>
<evidence type="ECO:0000313" key="5">
    <source>
        <dbReference type="Proteomes" id="UP000235346"/>
    </source>
</evidence>
<evidence type="ECO:0000256" key="2">
    <source>
        <dbReference type="ARBA" id="ARBA00023002"/>
    </source>
</evidence>
<dbReference type="PANTHER" id="PTHR43639">
    <property type="entry name" value="OXIDOREDUCTASE, SHORT-CHAIN DEHYDROGENASE/REDUCTASE FAMILY (AFU_ORTHOLOGUE AFUA_5G02870)"/>
    <property type="match status" value="1"/>
</dbReference>
<comment type="caution">
    <text evidence="4">The sequence shown here is derived from an EMBL/GenBank/DDBJ whole genome shotgun (WGS) entry which is preliminary data.</text>
</comment>
<keyword evidence="5" id="KW-1185">Reference proteome</keyword>
<comment type="similarity">
    <text evidence="1">Belongs to the short-chain dehydrogenases/reductases (SDR) family.</text>
</comment>
<dbReference type="Proteomes" id="UP000235346">
    <property type="component" value="Unassembled WGS sequence"/>
</dbReference>
<evidence type="ECO:0000256" key="1">
    <source>
        <dbReference type="ARBA" id="ARBA00006484"/>
    </source>
</evidence>
<dbReference type="EMBL" id="PNRE01000090">
    <property type="protein sequence ID" value="PMR67509.1"/>
    <property type="molecule type" value="Genomic_DNA"/>
</dbReference>
<accession>A0A2N7TH67</accession>
<evidence type="ECO:0000259" key="3">
    <source>
        <dbReference type="SMART" id="SM00822"/>
    </source>
</evidence>
<name>A0A2N7TH67_9GAMM</name>
<dbReference type="OrthoDB" id="6861885at2"/>
<proteinExistence type="inferred from homology"/>
<dbReference type="CDD" id="cd05233">
    <property type="entry name" value="SDR_c"/>
    <property type="match status" value="1"/>
</dbReference>
<sequence length="262" mass="27303">MRVLITGASRGIGAGIARQLASDALARGETPYLALTASRESEAFSALVAELEAQGARVTVLVGDMADPAVPSRLVEEALAFCGSLDGVVSNVGIMAPGRLVELDQAEWDRLFDVNARGPWLLAKAAYPALKASRGSLVNIASMVGVHPHPGSGAYSTSKAAVIMLTQQLAQEWAADGIRVNSISPGMIHTSATDRLYQHPEVAERRQQVIPLHQIGQPAQIAGIVAFLLGEGAAYVTGQNLLADGGFADSIMAHIPGLPPKG</sequence>
<dbReference type="PANTHER" id="PTHR43639:SF1">
    <property type="entry name" value="SHORT-CHAIN DEHYDROGENASE_REDUCTASE FAMILY PROTEIN"/>
    <property type="match status" value="1"/>
</dbReference>
<dbReference type="SUPFAM" id="SSF51735">
    <property type="entry name" value="NAD(P)-binding Rossmann-fold domains"/>
    <property type="match status" value="1"/>
</dbReference>
<evidence type="ECO:0000313" key="4">
    <source>
        <dbReference type="EMBL" id="PMR67509.1"/>
    </source>
</evidence>
<keyword evidence="2" id="KW-0560">Oxidoreductase</keyword>
<dbReference type="PRINTS" id="PR00080">
    <property type="entry name" value="SDRFAMILY"/>
</dbReference>
<dbReference type="SMART" id="SM00822">
    <property type="entry name" value="PKS_KR"/>
    <property type="match status" value="1"/>
</dbReference>
<reference evidence="4 5" key="1">
    <citation type="submission" date="2018-01" db="EMBL/GenBank/DDBJ databases">
        <title>Halomonas endophytica sp. nov., isolated from storage liquid in the stems of Populus euphratica.</title>
        <authorList>
            <person name="Chen C."/>
        </authorList>
    </citation>
    <scope>NUCLEOTIDE SEQUENCE [LARGE SCALE GENOMIC DNA]</scope>
    <source>
        <strain evidence="4 5">DSM 26881</strain>
    </source>
</reference>